<proteinExistence type="predicted"/>
<gene>
    <name evidence="1" type="primary">holB</name>
    <name evidence="1" type="ORF">N8I74_16495</name>
</gene>
<dbReference type="InterPro" id="IPR027417">
    <property type="entry name" value="P-loop_NTPase"/>
</dbReference>
<name>A0ABY6DKZ3_9NEIS</name>
<dbReference type="InterPro" id="IPR050238">
    <property type="entry name" value="DNA_Rep/Repair_Clamp_Loader"/>
</dbReference>
<dbReference type="Proteomes" id="UP001061302">
    <property type="component" value="Chromosome"/>
</dbReference>
<dbReference type="Pfam" id="PF13177">
    <property type="entry name" value="DNA_pol3_delta2"/>
    <property type="match status" value="1"/>
</dbReference>
<protein>
    <submittedName>
        <fullName evidence="1">DNA polymerase III subunit delta</fullName>
        <ecNumber evidence="1">2.7.7.7</ecNumber>
    </submittedName>
</protein>
<dbReference type="EMBL" id="CP106753">
    <property type="protein sequence ID" value="UXY14898.1"/>
    <property type="molecule type" value="Genomic_DNA"/>
</dbReference>
<keyword evidence="2" id="KW-1185">Reference proteome</keyword>
<dbReference type="PANTHER" id="PTHR11669:SF8">
    <property type="entry name" value="DNA POLYMERASE III SUBUNIT DELTA"/>
    <property type="match status" value="1"/>
</dbReference>
<dbReference type="GO" id="GO:0003887">
    <property type="term" value="F:DNA-directed DNA polymerase activity"/>
    <property type="evidence" value="ECO:0007669"/>
    <property type="project" value="UniProtKB-EC"/>
</dbReference>
<dbReference type="PANTHER" id="PTHR11669">
    <property type="entry name" value="REPLICATION FACTOR C / DNA POLYMERASE III GAMMA-TAU SUBUNIT"/>
    <property type="match status" value="1"/>
</dbReference>
<accession>A0ABY6DKZ3</accession>
<dbReference type="InterPro" id="IPR004622">
    <property type="entry name" value="DNA_pol_HolB"/>
</dbReference>
<dbReference type="NCBIfam" id="TIGR00678">
    <property type="entry name" value="holB"/>
    <property type="match status" value="1"/>
</dbReference>
<sequence length="340" mass="37463">MAGPAVIETALYPWQQTTWDSLIAGTDRLPHALLLTGEAGIGKRRFAERLAAWLLCETPGRAHAPCGRCEGCRWFAAGNHPDFRVLAPGDEEQGEEAEDKTRRRSPMIGVHEVRELADFVNLTTHRGGAKVVLVYPAESLNPAAANAFLKTLEEPPAGAHFILVAHHWRRLLPTIRSRCRIYPHPLPEHAAAADWLAAQQVVDPALHLAHAGGAPLAALEDAGAAWLDTRRALLDHLANPGAMDVLAVAAELEKSRLDAALVIAWLQKWVYDLIGMGLAGVVRYYPDCKDELARLSVRAPQLVPYADRLLQAQRLAHHPLNLRLVFETLLNDYVAAFRKR</sequence>
<evidence type="ECO:0000313" key="2">
    <source>
        <dbReference type="Proteomes" id="UP001061302"/>
    </source>
</evidence>
<dbReference type="SUPFAM" id="SSF52540">
    <property type="entry name" value="P-loop containing nucleoside triphosphate hydrolases"/>
    <property type="match status" value="1"/>
</dbReference>
<keyword evidence="1" id="KW-0808">Transferase</keyword>
<dbReference type="EC" id="2.7.7.7" evidence="1"/>
<dbReference type="RefSeq" id="WP_263124228.1">
    <property type="nucleotide sequence ID" value="NZ_CP106753.1"/>
</dbReference>
<dbReference type="Gene3D" id="3.40.50.300">
    <property type="entry name" value="P-loop containing nucleotide triphosphate hydrolases"/>
    <property type="match status" value="1"/>
</dbReference>
<organism evidence="1 2">
    <name type="scientific">Chitiniphilus purpureus</name>
    <dbReference type="NCBI Taxonomy" id="2981137"/>
    <lineage>
        <taxon>Bacteria</taxon>
        <taxon>Pseudomonadati</taxon>
        <taxon>Pseudomonadota</taxon>
        <taxon>Betaproteobacteria</taxon>
        <taxon>Neisseriales</taxon>
        <taxon>Chitinibacteraceae</taxon>
        <taxon>Chitiniphilus</taxon>
    </lineage>
</organism>
<reference evidence="1" key="1">
    <citation type="submission" date="2022-10" db="EMBL/GenBank/DDBJ databases">
        <title>Chitiniphilus purpureus sp. nov., a novel chitin-degrading bacterium isolated from crawfish pond sediment.</title>
        <authorList>
            <person name="Li K."/>
        </authorList>
    </citation>
    <scope>NUCLEOTIDE SEQUENCE</scope>
    <source>
        <strain evidence="1">CD1</strain>
    </source>
</reference>
<evidence type="ECO:0000313" key="1">
    <source>
        <dbReference type="EMBL" id="UXY14898.1"/>
    </source>
</evidence>
<keyword evidence="1" id="KW-0548">Nucleotidyltransferase</keyword>